<evidence type="ECO:0000256" key="7">
    <source>
        <dbReference type="ARBA" id="ARBA00023065"/>
    </source>
</evidence>
<feature type="binding site" evidence="13">
    <location>
        <position position="72"/>
    </location>
    <ligand>
        <name>Na(+)</name>
        <dbReference type="ChEBI" id="CHEBI:29101"/>
        <note>structural</note>
    </ligand>
</feature>
<keyword evidence="4 13" id="KW-0812">Transmembrane</keyword>
<keyword evidence="2 13" id="KW-0813">Transport</keyword>
<keyword evidence="6 13" id="KW-1133">Transmembrane helix</keyword>
<dbReference type="KEGG" id="sgrg:L0C25_05030"/>
<dbReference type="GO" id="GO:0062054">
    <property type="term" value="F:fluoride channel activity"/>
    <property type="evidence" value="ECO:0007669"/>
    <property type="project" value="UniProtKB-UniRule"/>
</dbReference>
<reference evidence="14" key="1">
    <citation type="submission" date="2022-01" db="EMBL/GenBank/DDBJ databases">
        <title>Nocardioidaceae gen. sp. A5X3R13.</title>
        <authorList>
            <person name="Lopez Marin M.A."/>
            <person name="Uhlik O."/>
        </authorList>
    </citation>
    <scope>NUCLEOTIDE SEQUENCE</scope>
    <source>
        <strain evidence="14">A5X3R13</strain>
    </source>
</reference>
<comment type="activity regulation">
    <text evidence="13">Na(+) is not transported, but it plays an essential structural role and its presence is essential for fluoride channel function.</text>
</comment>
<feature type="transmembrane region" description="Helical" evidence="13">
    <location>
        <begin position="32"/>
        <end position="55"/>
    </location>
</feature>
<accession>A0AA46TJF1</accession>
<organism evidence="14 15">
    <name type="scientific">Solicola gregarius</name>
    <dbReference type="NCBI Taxonomy" id="2908642"/>
    <lineage>
        <taxon>Bacteria</taxon>
        <taxon>Bacillati</taxon>
        <taxon>Actinomycetota</taxon>
        <taxon>Actinomycetes</taxon>
        <taxon>Propionibacteriales</taxon>
        <taxon>Nocardioidaceae</taxon>
        <taxon>Solicola</taxon>
    </lineage>
</organism>
<protein>
    <recommendedName>
        <fullName evidence="13">Fluoride-specific ion channel FluC</fullName>
    </recommendedName>
</protein>
<feature type="binding site" evidence="13">
    <location>
        <position position="75"/>
    </location>
    <ligand>
        <name>Na(+)</name>
        <dbReference type="ChEBI" id="CHEBI:29101"/>
        <note>structural</note>
    </ligand>
</feature>
<dbReference type="AlphaFoldDB" id="A0AA46TJF1"/>
<name>A0AA46TJF1_9ACTN</name>
<dbReference type="EMBL" id="CP094970">
    <property type="protein sequence ID" value="UYM06442.1"/>
    <property type="molecule type" value="Genomic_DNA"/>
</dbReference>
<keyword evidence="8 13" id="KW-0472">Membrane</keyword>
<keyword evidence="15" id="KW-1185">Reference proteome</keyword>
<evidence type="ECO:0000313" key="15">
    <source>
        <dbReference type="Proteomes" id="UP001164390"/>
    </source>
</evidence>
<keyword evidence="5 13" id="KW-0479">Metal-binding</keyword>
<dbReference type="InterPro" id="IPR003691">
    <property type="entry name" value="FluC"/>
</dbReference>
<evidence type="ECO:0000256" key="13">
    <source>
        <dbReference type="HAMAP-Rule" id="MF_00454"/>
    </source>
</evidence>
<dbReference type="RefSeq" id="WP_271635345.1">
    <property type="nucleotide sequence ID" value="NZ_CP094970.1"/>
</dbReference>
<evidence type="ECO:0000313" key="14">
    <source>
        <dbReference type="EMBL" id="UYM06442.1"/>
    </source>
</evidence>
<dbReference type="GO" id="GO:0140114">
    <property type="term" value="P:cellular detoxification of fluoride"/>
    <property type="evidence" value="ECO:0007669"/>
    <property type="project" value="UniProtKB-UniRule"/>
</dbReference>
<evidence type="ECO:0000256" key="3">
    <source>
        <dbReference type="ARBA" id="ARBA00022475"/>
    </source>
</evidence>
<evidence type="ECO:0000256" key="9">
    <source>
        <dbReference type="ARBA" id="ARBA00023303"/>
    </source>
</evidence>
<dbReference type="PANTHER" id="PTHR28259:SF16">
    <property type="entry name" value="FLUORIDE-SPECIFIC ION CHANNEL FLUC 2"/>
    <property type="match status" value="1"/>
</dbReference>
<proteinExistence type="inferred from homology"/>
<evidence type="ECO:0000256" key="10">
    <source>
        <dbReference type="ARBA" id="ARBA00035120"/>
    </source>
</evidence>
<keyword evidence="9 13" id="KW-0407">Ion channel</keyword>
<dbReference type="Proteomes" id="UP001164390">
    <property type="component" value="Chromosome"/>
</dbReference>
<comment type="function">
    <text evidence="12 13">Fluoride-specific ion channel. Important for reducing fluoride concentration in the cell, thus reducing its toxicity.</text>
</comment>
<dbReference type="GO" id="GO:0046872">
    <property type="term" value="F:metal ion binding"/>
    <property type="evidence" value="ECO:0007669"/>
    <property type="project" value="UniProtKB-KW"/>
</dbReference>
<evidence type="ECO:0000256" key="8">
    <source>
        <dbReference type="ARBA" id="ARBA00023136"/>
    </source>
</evidence>
<evidence type="ECO:0000256" key="11">
    <source>
        <dbReference type="ARBA" id="ARBA00035585"/>
    </source>
</evidence>
<dbReference type="GO" id="GO:0005886">
    <property type="term" value="C:plasma membrane"/>
    <property type="evidence" value="ECO:0007669"/>
    <property type="project" value="UniProtKB-SubCell"/>
</dbReference>
<comment type="catalytic activity">
    <reaction evidence="11">
        <text>fluoride(in) = fluoride(out)</text>
        <dbReference type="Rhea" id="RHEA:76159"/>
        <dbReference type="ChEBI" id="CHEBI:17051"/>
    </reaction>
    <physiologicalReaction direction="left-to-right" evidence="11">
        <dbReference type="Rhea" id="RHEA:76160"/>
    </physiologicalReaction>
</comment>
<comment type="similarity">
    <text evidence="10 13">Belongs to the fluoride channel Fluc/FEX (TC 1.A.43) family.</text>
</comment>
<keyword evidence="7 13" id="KW-0406">Ion transport</keyword>
<dbReference type="Pfam" id="PF02537">
    <property type="entry name" value="CRCB"/>
    <property type="match status" value="1"/>
</dbReference>
<evidence type="ECO:0000256" key="2">
    <source>
        <dbReference type="ARBA" id="ARBA00022448"/>
    </source>
</evidence>
<keyword evidence="13" id="KW-0915">Sodium</keyword>
<feature type="transmembrane region" description="Helical" evidence="13">
    <location>
        <begin position="62"/>
        <end position="82"/>
    </location>
</feature>
<dbReference type="HAMAP" id="MF_00454">
    <property type="entry name" value="FluC"/>
    <property type="match status" value="1"/>
</dbReference>
<evidence type="ECO:0000256" key="12">
    <source>
        <dbReference type="ARBA" id="ARBA00049940"/>
    </source>
</evidence>
<feature type="transmembrane region" description="Helical" evidence="13">
    <location>
        <begin position="94"/>
        <end position="118"/>
    </location>
</feature>
<comment type="subcellular location">
    <subcellularLocation>
        <location evidence="1 13">Cell membrane</location>
        <topology evidence="1 13">Multi-pass membrane protein</topology>
    </subcellularLocation>
</comment>
<keyword evidence="3 13" id="KW-1003">Cell membrane</keyword>
<evidence type="ECO:0000256" key="5">
    <source>
        <dbReference type="ARBA" id="ARBA00022723"/>
    </source>
</evidence>
<evidence type="ECO:0000256" key="1">
    <source>
        <dbReference type="ARBA" id="ARBA00004651"/>
    </source>
</evidence>
<sequence>MTAIIVGLCGGAGALARFLLDSGIRRVWPIRFPVATVLINLTGSALLGVIVGYVATGAPTSVGAAVGIGFCGGYTTFSTAMVETVALLRERRVLASMCTLLGQPVVCVLAAAGAYALAAG</sequence>
<dbReference type="PANTHER" id="PTHR28259">
    <property type="entry name" value="FLUORIDE EXPORT PROTEIN 1-RELATED"/>
    <property type="match status" value="1"/>
</dbReference>
<gene>
    <name evidence="13" type="primary">fluC</name>
    <name evidence="13" type="synonym">crcB</name>
    <name evidence="14" type="ORF">L0C25_05030</name>
</gene>
<evidence type="ECO:0000256" key="6">
    <source>
        <dbReference type="ARBA" id="ARBA00022989"/>
    </source>
</evidence>
<evidence type="ECO:0000256" key="4">
    <source>
        <dbReference type="ARBA" id="ARBA00022692"/>
    </source>
</evidence>